<dbReference type="EMBL" id="AP022601">
    <property type="protein sequence ID" value="BBY93536.1"/>
    <property type="molecule type" value="Genomic_DNA"/>
</dbReference>
<evidence type="ECO:0000313" key="2">
    <source>
        <dbReference type="Proteomes" id="UP000465785"/>
    </source>
</evidence>
<accession>A0A9W4FFZ7</accession>
<sequence>MRCITDSAVRYALGVMAQSASDAVQCAGGSIFDWAAAGWDVTVYAPDVICSRAIDIVGARCGDLQTLLNQDASLPKVLVITTGLHAANNRVKECVEYAVKRQVAEVVFVDARAHDAADGDALSRVLGSAARAFKQHAIHASGVQIDVIDPSEHFCRPADVGSEHLLNSLCVTRPA</sequence>
<organism evidence="1 2">
    <name type="scientific">Mycobacterium gallinarum</name>
    <dbReference type="NCBI Taxonomy" id="39689"/>
    <lineage>
        <taxon>Bacteria</taxon>
        <taxon>Bacillati</taxon>
        <taxon>Actinomycetota</taxon>
        <taxon>Actinomycetes</taxon>
        <taxon>Mycobacteriales</taxon>
        <taxon>Mycobacteriaceae</taxon>
        <taxon>Mycobacterium</taxon>
    </lineage>
</organism>
<gene>
    <name evidence="1" type="ORF">MGALJ_32050</name>
</gene>
<dbReference type="AlphaFoldDB" id="A0A9W4FFZ7"/>
<evidence type="ECO:0000313" key="1">
    <source>
        <dbReference type="EMBL" id="BBY93536.1"/>
    </source>
</evidence>
<dbReference type="KEGG" id="mgau:MGALJ_32050"/>
<keyword evidence="2" id="KW-1185">Reference proteome</keyword>
<dbReference type="Proteomes" id="UP000465785">
    <property type="component" value="Chromosome"/>
</dbReference>
<name>A0A9W4FFZ7_9MYCO</name>
<protein>
    <submittedName>
        <fullName evidence="1">Uncharacterized protein</fullName>
    </submittedName>
</protein>
<reference evidence="1 2" key="1">
    <citation type="journal article" date="2019" name="Emerg. Microbes Infect.">
        <title>Comprehensive subspecies identification of 175 nontuberculous mycobacteria species based on 7547 genomic profiles.</title>
        <authorList>
            <person name="Matsumoto Y."/>
            <person name="Kinjo T."/>
            <person name="Motooka D."/>
            <person name="Nabeya D."/>
            <person name="Jung N."/>
            <person name="Uechi K."/>
            <person name="Horii T."/>
            <person name="Iida T."/>
            <person name="Fujita J."/>
            <person name="Nakamura S."/>
        </authorList>
    </citation>
    <scope>NUCLEOTIDE SEQUENCE [LARGE SCALE GENOMIC DNA]</scope>
    <source>
        <strain evidence="1 2">JCM 6399</strain>
    </source>
</reference>
<proteinExistence type="predicted"/>